<feature type="region of interest" description="Disordered" evidence="1">
    <location>
        <begin position="1"/>
        <end position="42"/>
    </location>
</feature>
<keyword evidence="3" id="KW-1185">Reference proteome</keyword>
<evidence type="ECO:0000256" key="1">
    <source>
        <dbReference type="SAM" id="MobiDB-lite"/>
    </source>
</evidence>
<comment type="caution">
    <text evidence="2">The sequence shown here is derived from an EMBL/GenBank/DDBJ whole genome shotgun (WGS) entry which is preliminary data.</text>
</comment>
<reference evidence="2 3" key="1">
    <citation type="submission" date="2024-02" db="EMBL/GenBank/DDBJ databases">
        <title>De novo assembly and annotation of 12 fungi associated with fruit tree decline syndrome in Ontario, Canada.</title>
        <authorList>
            <person name="Sulman M."/>
            <person name="Ellouze W."/>
            <person name="Ilyukhin E."/>
        </authorList>
    </citation>
    <scope>NUCLEOTIDE SEQUENCE [LARGE SCALE GENOMIC DNA]</scope>
    <source>
        <strain evidence="2 3">M42-189</strain>
    </source>
</reference>
<feature type="region of interest" description="Disordered" evidence="1">
    <location>
        <begin position="297"/>
        <end position="342"/>
    </location>
</feature>
<protein>
    <submittedName>
        <fullName evidence="2">Uncharacterized protein</fullName>
    </submittedName>
</protein>
<proteinExistence type="predicted"/>
<feature type="compositionally biased region" description="Polar residues" evidence="1">
    <location>
        <begin position="19"/>
        <end position="28"/>
    </location>
</feature>
<accession>A0ABR3RQI1</accession>
<organism evidence="2 3">
    <name type="scientific">Paraconiothyrium brasiliense</name>
    <dbReference type="NCBI Taxonomy" id="300254"/>
    <lineage>
        <taxon>Eukaryota</taxon>
        <taxon>Fungi</taxon>
        <taxon>Dikarya</taxon>
        <taxon>Ascomycota</taxon>
        <taxon>Pezizomycotina</taxon>
        <taxon>Dothideomycetes</taxon>
        <taxon>Pleosporomycetidae</taxon>
        <taxon>Pleosporales</taxon>
        <taxon>Massarineae</taxon>
        <taxon>Didymosphaeriaceae</taxon>
        <taxon>Paraconiothyrium</taxon>
    </lineage>
</organism>
<feature type="compositionally biased region" description="Basic and acidic residues" evidence="1">
    <location>
        <begin position="333"/>
        <end position="342"/>
    </location>
</feature>
<dbReference type="EMBL" id="JAKJXO020000004">
    <property type="protein sequence ID" value="KAL1606698.1"/>
    <property type="molecule type" value="Genomic_DNA"/>
</dbReference>
<name>A0ABR3RQI1_9PLEO</name>
<sequence length="369" mass="40980">MSTPVQLGAESDMADPGSIEQTHLHPSSNVPPPNAPTGPKSTKVTALKTRTRINPPWAFFGAPSPQTMHHHILFKRDNKKYFSITLMQPPLMPWTPLRSRRNMETRVCFHTGSRIHILDCGHTVVMFLSHDINSPDAYHFQAVQRDAEPCAANCKPPMAKISSTDSIVPTAYASAINIHRASTAETVKKHIQILGGNGDPIAQEKLTAHVGVLCKVWDKQDEVLRPAVDLISGNFSCFICGNTAHRATHPAALVPRAPYHCIVVGKDEHDIAIIQELEKGIQPQQYSRTCINLTVTNKPPPKRLGPANDSGHRRSGTIVGLKETPGERRKRKKDDWHSAMRRREKEGIISKLREDNLMEELDAMGLMGR</sequence>
<gene>
    <name evidence="2" type="ORF">SLS60_004105</name>
</gene>
<evidence type="ECO:0000313" key="2">
    <source>
        <dbReference type="EMBL" id="KAL1606698.1"/>
    </source>
</evidence>
<dbReference type="Proteomes" id="UP001521785">
    <property type="component" value="Unassembled WGS sequence"/>
</dbReference>
<evidence type="ECO:0000313" key="3">
    <source>
        <dbReference type="Proteomes" id="UP001521785"/>
    </source>
</evidence>